<reference evidence="2 3" key="1">
    <citation type="journal article" date="2014" name="PLoS ONE">
        <title>The first complete genome sequence of the class fimbriimonadia in the phylum armatimonadetes.</title>
        <authorList>
            <person name="Hu Z.Y."/>
            <person name="Wang Y.Z."/>
            <person name="Im W.T."/>
            <person name="Wang S.Y."/>
            <person name="Zhao G.P."/>
            <person name="Zheng H.J."/>
            <person name="Quan Z.X."/>
        </authorList>
    </citation>
    <scope>NUCLEOTIDE SEQUENCE [LARGE SCALE GENOMIC DNA]</scope>
    <source>
        <strain evidence="2">Gsoil 348</strain>
    </source>
</reference>
<keyword evidence="3" id="KW-1185">Reference proteome</keyword>
<dbReference type="InterPro" id="IPR011990">
    <property type="entry name" value="TPR-like_helical_dom_sf"/>
</dbReference>
<feature type="repeat" description="TPR" evidence="1">
    <location>
        <begin position="658"/>
        <end position="691"/>
    </location>
</feature>
<dbReference type="EMBL" id="CP007139">
    <property type="protein sequence ID" value="AIE83486.1"/>
    <property type="molecule type" value="Genomic_DNA"/>
</dbReference>
<organism evidence="2 3">
    <name type="scientific">Fimbriimonas ginsengisoli Gsoil 348</name>
    <dbReference type="NCBI Taxonomy" id="661478"/>
    <lineage>
        <taxon>Bacteria</taxon>
        <taxon>Bacillati</taxon>
        <taxon>Armatimonadota</taxon>
        <taxon>Fimbriimonadia</taxon>
        <taxon>Fimbriimonadales</taxon>
        <taxon>Fimbriimonadaceae</taxon>
        <taxon>Fimbriimonas</taxon>
    </lineage>
</organism>
<dbReference type="eggNOG" id="COG0457">
    <property type="taxonomic scope" value="Bacteria"/>
</dbReference>
<gene>
    <name evidence="2" type="ORF">OP10G_0118</name>
</gene>
<dbReference type="RefSeq" id="WP_025227837.1">
    <property type="nucleotide sequence ID" value="NZ_CP007139.1"/>
</dbReference>
<accession>A0A068NIZ1</accession>
<dbReference type="GO" id="GO:0000030">
    <property type="term" value="F:mannosyltransferase activity"/>
    <property type="evidence" value="ECO:0007669"/>
    <property type="project" value="TreeGrafter"/>
</dbReference>
<proteinExistence type="predicted"/>
<evidence type="ECO:0000313" key="2">
    <source>
        <dbReference type="EMBL" id="AIE83486.1"/>
    </source>
</evidence>
<dbReference type="PROSITE" id="PS50005">
    <property type="entry name" value="TPR"/>
    <property type="match status" value="1"/>
</dbReference>
<dbReference type="Gene3D" id="1.25.40.10">
    <property type="entry name" value="Tetratricopeptide repeat domain"/>
    <property type="match status" value="1"/>
</dbReference>
<dbReference type="GO" id="GO:0035269">
    <property type="term" value="P:protein O-linked glycosylation via mannose"/>
    <property type="evidence" value="ECO:0007669"/>
    <property type="project" value="TreeGrafter"/>
</dbReference>
<dbReference type="SMART" id="SM00028">
    <property type="entry name" value="TPR"/>
    <property type="match status" value="3"/>
</dbReference>
<dbReference type="PANTHER" id="PTHR44216">
    <property type="entry name" value="PROTEIN O-MANNOSYL-TRANSFERASE TMTC2"/>
    <property type="match status" value="1"/>
</dbReference>
<name>A0A068NIZ1_FIMGI</name>
<dbReference type="KEGG" id="fgi:OP10G_0118"/>
<dbReference type="Proteomes" id="UP000027982">
    <property type="component" value="Chromosome"/>
</dbReference>
<evidence type="ECO:0000313" key="3">
    <source>
        <dbReference type="Proteomes" id="UP000027982"/>
    </source>
</evidence>
<evidence type="ECO:0000256" key="1">
    <source>
        <dbReference type="PROSITE-ProRule" id="PRU00339"/>
    </source>
</evidence>
<dbReference type="AlphaFoldDB" id="A0A068NIZ1"/>
<dbReference type="Pfam" id="PF13432">
    <property type="entry name" value="TPR_16"/>
    <property type="match status" value="2"/>
</dbReference>
<dbReference type="OrthoDB" id="9778733at2"/>
<keyword evidence="1" id="KW-0802">TPR repeat</keyword>
<dbReference type="SUPFAM" id="SSF48452">
    <property type="entry name" value="TPR-like"/>
    <property type="match status" value="1"/>
</dbReference>
<protein>
    <submittedName>
        <fullName evidence="2">TPR repeat-containing protein</fullName>
    </submittedName>
</protein>
<dbReference type="STRING" id="661478.OP10G_0118"/>
<dbReference type="InterPro" id="IPR052384">
    <property type="entry name" value="TMTC_O-mannosyltransferase"/>
</dbReference>
<dbReference type="HOGENOM" id="CLU_376747_0_0_0"/>
<sequence length="736" mass="80282">MTCPLAALVLLAKTTSLQSEQILTGKGRTLTPVTVVPAQVSARWWHHRLYSPDTPAYGNGFWGVVEASTSDQLRSDLVRMRKLQYTWWEWLGKQGRPEPMPFSAFNTLGPIAVVDDEAWSASWGILGPGAAREVAARKRRLDACRALEDTLFGIFDDGSWSNTFERDLFRNQGLALYQAPWLANAISRLRVIEVYLRAATPLPFNGINGDLANLSDISKHLFEAADQLGKSKPQPGLVTPAISTADALALLNGKFSNYTVNAGEGGAGSTGGTMSFAFTQTGFELSQAPAGWYGGIEPVAFANVDPTTVRYDPLFGGEQRGGIVFQPNDKIRASYRGPSGLLLPLGTTPREAESLAQAFRRLARVANGVAVAEPDKVAEGTTEPDEPTKELVARLRLIADRLQEVGSMRFQPGEISARAPVPLMAAVAQRNGKWRDSEVYNVVAKQLAPGGTFGIGGNRVQPYPFMQRVAVPMNLDPIEAPTWSIVRVNREGGTTNVVTRQACRAKNKKTGRLYIVSRLVQESWSGASTTPRLLGMRLLDAREVEVPAVANAEGLGSNFFAYGDDLMRDNRLPEAEKMFRRAITMRPDWASAWNSLSVAIVRQGRVDDAAPYCLQSVRLNPKFVLGLTNLADIRRVQGKIAESLDLATRATTAAPKDPWAHTVRGHALFANGDFAESEKEYRSAIALEPGNGGNYADLAGALLRQDKKTEATEAASHAIQLGWRSHWVYKELAIPK</sequence>
<dbReference type="PANTHER" id="PTHR44216:SF3">
    <property type="entry name" value="PROTEIN O-MANNOSYL-TRANSFERASE TMTC2"/>
    <property type="match status" value="1"/>
</dbReference>
<dbReference type="InterPro" id="IPR019734">
    <property type="entry name" value="TPR_rpt"/>
</dbReference>